<keyword evidence="1" id="KW-0547">Nucleotide-binding</keyword>
<keyword evidence="1" id="KW-0067">ATP-binding</keyword>
<dbReference type="SUPFAM" id="SSF52540">
    <property type="entry name" value="P-loop containing nucleoside triphosphate hydrolases"/>
    <property type="match status" value="1"/>
</dbReference>
<accession>A0A5J5LWU9</accession>
<protein>
    <submittedName>
        <fullName evidence="1">ATP-binding protein</fullName>
    </submittedName>
</protein>
<proteinExistence type="predicted"/>
<evidence type="ECO:0000313" key="1">
    <source>
        <dbReference type="EMBL" id="KAB0242217.1"/>
    </source>
</evidence>
<dbReference type="GO" id="GO:0005524">
    <property type="term" value="F:ATP binding"/>
    <property type="evidence" value="ECO:0007669"/>
    <property type="project" value="UniProtKB-KW"/>
</dbReference>
<comment type="caution">
    <text evidence="1">The sequence shown here is derived from an EMBL/GenBank/DDBJ whole genome shotgun (WGS) entry which is preliminary data.</text>
</comment>
<dbReference type="AlphaFoldDB" id="A0A5J5LWU9"/>
<dbReference type="Proteomes" id="UP000325636">
    <property type="component" value="Unassembled WGS sequence"/>
</dbReference>
<sequence>MIMPSNPFTIGQRVTPENFIGRKTLIRRALHQIRSRSSLAVWGGPGMGKSSFLKLLTYPIIWEQCGQDYNQAVVVFIDCQSLEPFKISDFWRNILVTIKNNFSFLKTSIDTLSEKPEATVNDLLIILRLLKEQGKFLVLLIDNYDVTLRPNSQYTKADIDTFVSQCRTLAQSEEQNISIVVTSSRRLSQIGPELTPDKSPWYNGYLFENLKPFTNQEVNLLLDRSESLLGWKQAIRKIADGNPALLQNACFLLYEELVSGNNLNEKKFIQEFQTNTLHLFQAIWQLSTETEQNLLMLLALSQLEGKLGRSRYALGGIEAIFSQKEIEFNNLVERGILKKVEGEENTTYSFCSSIMEWWVIKQIENSQEEELKKRQRGFLNLMSRQQTTRVNTAIRWLWQNKDKIASIIEQLGGLLST</sequence>
<gene>
    <name evidence="1" type="ORF">EZJ55_18350</name>
</gene>
<dbReference type="InterPro" id="IPR027417">
    <property type="entry name" value="P-loop_NTPase"/>
</dbReference>
<reference evidence="2" key="1">
    <citation type="submission" date="2019-04" db="EMBL/GenBank/DDBJ databases">
        <title>Microviridin 1777: A Toxic Chymotrypsin Inhibitor Discovered by a Metabologenomic Approach.</title>
        <authorList>
            <person name="Sieber S."/>
            <person name="Grendelmeier S.M."/>
            <person name="Harris L.A."/>
            <person name="Mitchell D.A."/>
            <person name="Gademann K."/>
        </authorList>
    </citation>
    <scope>NUCLEOTIDE SEQUENCE [LARGE SCALE GENOMIC DNA]</scope>
    <source>
        <strain evidence="2">EAWAG127a</strain>
    </source>
</reference>
<organism evidence="1 2">
    <name type="scientific">Microcystis aeruginosa EAWAG127a</name>
    <dbReference type="NCBI Taxonomy" id="2529855"/>
    <lineage>
        <taxon>Bacteria</taxon>
        <taxon>Bacillati</taxon>
        <taxon>Cyanobacteriota</taxon>
        <taxon>Cyanophyceae</taxon>
        <taxon>Oscillatoriophycideae</taxon>
        <taxon>Chroococcales</taxon>
        <taxon>Microcystaceae</taxon>
        <taxon>Microcystis</taxon>
    </lineage>
</organism>
<dbReference type="Gene3D" id="3.40.50.300">
    <property type="entry name" value="P-loop containing nucleotide triphosphate hydrolases"/>
    <property type="match status" value="1"/>
</dbReference>
<dbReference type="PANTHER" id="PTHR34301:SF8">
    <property type="entry name" value="ATPASE DOMAIN-CONTAINING PROTEIN"/>
    <property type="match status" value="1"/>
</dbReference>
<dbReference type="PANTHER" id="PTHR34301">
    <property type="entry name" value="DNA-BINDING PROTEIN-RELATED"/>
    <property type="match status" value="1"/>
</dbReference>
<dbReference type="EMBL" id="SRLN01000012">
    <property type="protein sequence ID" value="KAB0242217.1"/>
    <property type="molecule type" value="Genomic_DNA"/>
</dbReference>
<evidence type="ECO:0000313" key="2">
    <source>
        <dbReference type="Proteomes" id="UP000325636"/>
    </source>
</evidence>
<name>A0A5J5LWU9_MICAE</name>